<protein>
    <recommendedName>
        <fullName evidence="2">PHD-type domain-containing protein</fullName>
    </recommendedName>
</protein>
<reference evidence="1" key="1">
    <citation type="submission" date="2018-11" db="EMBL/GenBank/DDBJ databases">
        <authorList>
            <consortium name="Pathogen Informatics"/>
        </authorList>
    </citation>
    <scope>NUCLEOTIDE SEQUENCE [LARGE SCALE GENOMIC DNA]</scope>
</reference>
<dbReference type="SUPFAM" id="SSF57903">
    <property type="entry name" value="FYVE/PHD zinc finger"/>
    <property type="match status" value="1"/>
</dbReference>
<dbReference type="InterPro" id="IPR011011">
    <property type="entry name" value="Znf_FYVE_PHD"/>
</dbReference>
<proteinExistence type="predicted"/>
<evidence type="ECO:0008006" key="2">
    <source>
        <dbReference type="Google" id="ProtNLM"/>
    </source>
</evidence>
<dbReference type="OrthoDB" id="512616at2759"/>
<accession>A0A3P8D3M0</accession>
<evidence type="ECO:0000313" key="1">
    <source>
        <dbReference type="EMBL" id="VDO90965.1"/>
    </source>
</evidence>
<organism evidence="1">
    <name type="scientific">Heligmosomoides polygyrus</name>
    <name type="common">Parasitic roundworm</name>
    <dbReference type="NCBI Taxonomy" id="6339"/>
    <lineage>
        <taxon>Eukaryota</taxon>
        <taxon>Metazoa</taxon>
        <taxon>Ecdysozoa</taxon>
        <taxon>Nematoda</taxon>
        <taxon>Chromadorea</taxon>
        <taxon>Rhabditida</taxon>
        <taxon>Rhabditina</taxon>
        <taxon>Rhabditomorpha</taxon>
        <taxon>Strongyloidea</taxon>
        <taxon>Heligmosomidae</taxon>
        <taxon>Heligmosomoides</taxon>
    </lineage>
</organism>
<gene>
    <name evidence="1" type="ORF">HPBE_LOCUS12112</name>
</gene>
<dbReference type="AlphaFoldDB" id="A0A3P8D3M0"/>
<dbReference type="EMBL" id="UZAH01027359">
    <property type="protein sequence ID" value="VDO90965.1"/>
    <property type="molecule type" value="Genomic_DNA"/>
</dbReference>
<name>A0A3P8D3M0_HELPZ</name>
<sequence length="189" mass="21233">MFFAVHELCALTIPEVLTVNDPTPLGRKLFETDVRHLYKAFVRGRKLKSEADVCCLCMDIVESHIKLHSVIKLDCCGLRFYHFDCMKSGILLRAANSVILETKVMTIAWMERSCMSTIGPDKYDDSDALNDSVFNPLEALNACITCGVHCHRICAGPPWSTFTPDGDGDEQKWQCEDCRCGFPVSFLSE</sequence>